<dbReference type="RefSeq" id="WP_167111748.1">
    <property type="nucleotide sequence ID" value="NZ_JAANOU010000001.1"/>
</dbReference>
<comment type="similarity">
    <text evidence="1">Belongs to the FAH family.</text>
</comment>
<dbReference type="InterPro" id="IPR051121">
    <property type="entry name" value="FAH"/>
</dbReference>
<organism evidence="5 6">
    <name type="scientific">Amycolatopsis viridis</name>
    <dbReference type="NCBI Taxonomy" id="185678"/>
    <lineage>
        <taxon>Bacteria</taxon>
        <taxon>Bacillati</taxon>
        <taxon>Actinomycetota</taxon>
        <taxon>Actinomycetes</taxon>
        <taxon>Pseudonocardiales</taxon>
        <taxon>Pseudonocardiaceae</taxon>
        <taxon>Amycolatopsis</taxon>
    </lineage>
</organism>
<dbReference type="PANTHER" id="PTHR42796:SF4">
    <property type="entry name" value="FUMARYLACETOACETATE HYDROLASE DOMAIN-CONTAINING PROTEIN 2A"/>
    <property type="match status" value="1"/>
</dbReference>
<feature type="domain" description="Rv2993c-like N-terminal" evidence="4">
    <location>
        <begin position="1"/>
        <end position="59"/>
    </location>
</feature>
<dbReference type="EMBL" id="JAANOU010000001">
    <property type="protein sequence ID" value="NIH78887.1"/>
    <property type="molecule type" value="Genomic_DNA"/>
</dbReference>
<dbReference type="Pfam" id="PF10370">
    <property type="entry name" value="Rv2993c-like_N"/>
    <property type="match status" value="1"/>
</dbReference>
<evidence type="ECO:0000256" key="1">
    <source>
        <dbReference type="ARBA" id="ARBA00010211"/>
    </source>
</evidence>
<keyword evidence="2" id="KW-0479">Metal-binding</keyword>
<evidence type="ECO:0000313" key="6">
    <source>
        <dbReference type="Proteomes" id="UP000754495"/>
    </source>
</evidence>
<protein>
    <submittedName>
        <fullName evidence="5">Acylpyruvate hydrolase</fullName>
        <ecNumber evidence="5">3.7.1.5</ecNumber>
    </submittedName>
</protein>
<dbReference type="InterPro" id="IPR011234">
    <property type="entry name" value="Fumarylacetoacetase-like_C"/>
</dbReference>
<proteinExistence type="inferred from homology"/>
<gene>
    <name evidence="5" type="ORF">FHX46_001417</name>
</gene>
<dbReference type="InterPro" id="IPR018833">
    <property type="entry name" value="Rv2993c-like_N"/>
</dbReference>
<evidence type="ECO:0000313" key="5">
    <source>
        <dbReference type="EMBL" id="NIH78887.1"/>
    </source>
</evidence>
<keyword evidence="5" id="KW-0378">Hydrolase</keyword>
<sequence>MKYASYQIEGSARVGVVEGDTIVPLGDATLTVNAGVDALQAAPRHEARRIPLAQVRLLPASPAPKKIFCVGLNYLDHVQETKRELPRYPVLFPKFASNLIAAGAPIQLPPESRQVDWEGELAVIIGRPGRRIARAEALDHVLGYSIANDITVRDYQYKTHQWLQGKAWDGSTPLGPWIVTPDQVDLTTAGIRTILNDEVVQESTLSKLIFDVPRLVSELSEFTALEPGDVILTGTPGGVGYRRDPQVFLKNGDEIRVEIDGIGRITSTVVDEVAAGERPASVG</sequence>
<comment type="caution">
    <text evidence="5">The sequence shown here is derived from an EMBL/GenBank/DDBJ whole genome shotgun (WGS) entry which is preliminary data.</text>
</comment>
<dbReference type="InterPro" id="IPR036663">
    <property type="entry name" value="Fumarylacetoacetase_C_sf"/>
</dbReference>
<dbReference type="EC" id="3.7.1.5" evidence="5"/>
<name>A0ABX0SPK3_9PSEU</name>
<accession>A0ABX0SPK3</accession>
<evidence type="ECO:0000259" key="3">
    <source>
        <dbReference type="Pfam" id="PF01557"/>
    </source>
</evidence>
<dbReference type="SUPFAM" id="SSF56529">
    <property type="entry name" value="FAH"/>
    <property type="match status" value="1"/>
</dbReference>
<feature type="domain" description="Fumarylacetoacetase-like C-terminal" evidence="3">
    <location>
        <begin position="66"/>
        <end position="270"/>
    </location>
</feature>
<dbReference type="PANTHER" id="PTHR42796">
    <property type="entry name" value="FUMARYLACETOACETATE HYDROLASE DOMAIN-CONTAINING PROTEIN 2A-RELATED"/>
    <property type="match status" value="1"/>
</dbReference>
<keyword evidence="6" id="KW-1185">Reference proteome</keyword>
<dbReference type="GO" id="GO:0047621">
    <property type="term" value="F:acylpyruvate hydrolase activity"/>
    <property type="evidence" value="ECO:0007669"/>
    <property type="project" value="UniProtKB-EC"/>
</dbReference>
<evidence type="ECO:0000256" key="2">
    <source>
        <dbReference type="ARBA" id="ARBA00022723"/>
    </source>
</evidence>
<reference evidence="5 6" key="1">
    <citation type="submission" date="2020-03" db="EMBL/GenBank/DDBJ databases">
        <title>Sequencing the genomes of 1000 actinobacteria strains.</title>
        <authorList>
            <person name="Klenk H.-P."/>
        </authorList>
    </citation>
    <scope>NUCLEOTIDE SEQUENCE [LARGE SCALE GENOMIC DNA]</scope>
    <source>
        <strain evidence="5 6">DSM 45668</strain>
    </source>
</reference>
<dbReference type="Pfam" id="PF01557">
    <property type="entry name" value="FAA_hydrolase"/>
    <property type="match status" value="1"/>
</dbReference>
<dbReference type="Proteomes" id="UP000754495">
    <property type="component" value="Unassembled WGS sequence"/>
</dbReference>
<dbReference type="Gene3D" id="3.90.850.10">
    <property type="entry name" value="Fumarylacetoacetase-like, C-terminal domain"/>
    <property type="match status" value="1"/>
</dbReference>
<evidence type="ECO:0000259" key="4">
    <source>
        <dbReference type="Pfam" id="PF10370"/>
    </source>
</evidence>